<keyword evidence="1" id="KW-0812">Transmembrane</keyword>
<evidence type="ECO:0000313" key="3">
    <source>
        <dbReference type="Proteomes" id="UP001198163"/>
    </source>
</evidence>
<reference evidence="2" key="1">
    <citation type="submission" date="2021-08" db="EMBL/GenBank/DDBJ databases">
        <title>Comparative analyses of Brucepasteria parasyntrophica and Teretinema zuelzerae.</title>
        <authorList>
            <person name="Song Y."/>
            <person name="Brune A."/>
        </authorList>
    </citation>
    <scope>NUCLEOTIDE SEQUENCE</scope>
    <source>
        <strain evidence="2">DSM 1903</strain>
    </source>
</reference>
<accession>A0AAE3EET1</accession>
<evidence type="ECO:0000256" key="1">
    <source>
        <dbReference type="SAM" id="Phobius"/>
    </source>
</evidence>
<dbReference type="EMBL" id="JAINWA010000001">
    <property type="protein sequence ID" value="MCD1653109.1"/>
    <property type="molecule type" value="Genomic_DNA"/>
</dbReference>
<proteinExistence type="predicted"/>
<dbReference type="RefSeq" id="WP_230751997.1">
    <property type="nucleotide sequence ID" value="NZ_JAINWA010000001.1"/>
</dbReference>
<dbReference type="Proteomes" id="UP001198163">
    <property type="component" value="Unassembled WGS sequence"/>
</dbReference>
<sequence length="126" mass="15086">MSVQIAIDNYDDLFSDFDIRGYEERYFSSDFLNELRMRTIKLFSKKELEIVFVIDKTERNATYEAIISGRLKLFFNNRYERNNRKRKKLLFDAVLLELVGIAFMLITMYLSSTFDNLPITNKDSFY</sequence>
<dbReference type="AlphaFoldDB" id="A0AAE3EET1"/>
<name>A0AAE3EET1_9SPIR</name>
<feature type="transmembrane region" description="Helical" evidence="1">
    <location>
        <begin position="89"/>
        <end position="110"/>
    </location>
</feature>
<evidence type="ECO:0000313" key="2">
    <source>
        <dbReference type="EMBL" id="MCD1653109.1"/>
    </source>
</evidence>
<keyword evidence="3" id="KW-1185">Reference proteome</keyword>
<keyword evidence="1" id="KW-1133">Transmembrane helix</keyword>
<comment type="caution">
    <text evidence="2">The sequence shown here is derived from an EMBL/GenBank/DDBJ whole genome shotgun (WGS) entry which is preliminary data.</text>
</comment>
<protein>
    <submittedName>
        <fullName evidence="2">Uncharacterized protein</fullName>
    </submittedName>
</protein>
<gene>
    <name evidence="2" type="ORF">K7J14_00090</name>
</gene>
<organism evidence="2 3">
    <name type="scientific">Teretinema zuelzerae</name>
    <dbReference type="NCBI Taxonomy" id="156"/>
    <lineage>
        <taxon>Bacteria</taxon>
        <taxon>Pseudomonadati</taxon>
        <taxon>Spirochaetota</taxon>
        <taxon>Spirochaetia</taxon>
        <taxon>Spirochaetales</taxon>
        <taxon>Treponemataceae</taxon>
        <taxon>Teretinema</taxon>
    </lineage>
</organism>
<keyword evidence="1" id="KW-0472">Membrane</keyword>